<dbReference type="PANTHER" id="PTHR46112">
    <property type="entry name" value="AMINOPEPTIDASE"/>
    <property type="match status" value="1"/>
</dbReference>
<evidence type="ECO:0000313" key="3">
    <source>
        <dbReference type="EMBL" id="GAA0723811.1"/>
    </source>
</evidence>
<dbReference type="InterPro" id="IPR036005">
    <property type="entry name" value="Creatinase/aminopeptidase-like"/>
</dbReference>
<name>A0ABP3U892_9CLOT</name>
<dbReference type="Gene3D" id="3.40.350.10">
    <property type="entry name" value="Creatinase/prolidase N-terminal domain"/>
    <property type="match status" value="1"/>
</dbReference>
<dbReference type="PANTHER" id="PTHR46112:SF3">
    <property type="entry name" value="AMINOPEPTIDASE YPDF"/>
    <property type="match status" value="1"/>
</dbReference>
<evidence type="ECO:0000313" key="4">
    <source>
        <dbReference type="Proteomes" id="UP001500339"/>
    </source>
</evidence>
<feature type="domain" description="Creatinase N-terminal" evidence="2">
    <location>
        <begin position="5"/>
        <end position="129"/>
    </location>
</feature>
<keyword evidence="4" id="KW-1185">Reference proteome</keyword>
<dbReference type="SUPFAM" id="SSF55920">
    <property type="entry name" value="Creatinase/aminopeptidase"/>
    <property type="match status" value="1"/>
</dbReference>
<dbReference type="InterPro" id="IPR000994">
    <property type="entry name" value="Pept_M24"/>
</dbReference>
<dbReference type="Proteomes" id="UP001500339">
    <property type="component" value="Unassembled WGS sequence"/>
</dbReference>
<feature type="domain" description="Peptidase M24" evidence="1">
    <location>
        <begin position="136"/>
        <end position="339"/>
    </location>
</feature>
<dbReference type="InterPro" id="IPR050659">
    <property type="entry name" value="Peptidase_M24B"/>
</dbReference>
<comment type="caution">
    <text evidence="3">The sequence shown here is derived from an EMBL/GenBank/DDBJ whole genome shotgun (WGS) entry which is preliminary data.</text>
</comment>
<gene>
    <name evidence="3" type="ORF">GCM10008905_16890</name>
</gene>
<dbReference type="Pfam" id="PF00557">
    <property type="entry name" value="Peptidase_M24"/>
    <property type="match status" value="1"/>
</dbReference>
<accession>A0ABP3U892</accession>
<dbReference type="InterPro" id="IPR001714">
    <property type="entry name" value="Pept_M24_MAP"/>
</dbReference>
<dbReference type="SUPFAM" id="SSF53092">
    <property type="entry name" value="Creatinase/prolidase N-terminal domain"/>
    <property type="match status" value="1"/>
</dbReference>
<proteinExistence type="predicted"/>
<sequence length="355" mass="39951">MHKERISRLRNLMKSKDLDGVLLLGDYNRNYISGFTGDESFLVVGLEKAVFLTDSRYTQQAKEEVKDIEVREYKGKVEETLNSIIEELGIKKLAFEEDIITYKTYMNYKENFQCEMLPLDGMVENLRLVKDSYEIECIKKAASIADRAFEKILQFIRPGESEKEVAVELEYWLKRYGGERLSFPSIVASGERSALPHGQPTDKVIKLGDFVTLDFGCIYNGYCSDMTRTIAMGDPTEKMLQVYNTVLKAQEEALKSIKPGVTGADVDKVARDIIKAEGYGDYFGHGLGHGVGREVHEGPRVSPMGTNVLKPGMIITDEPGVYIPNEFGVRIEDLVLVTEDGFETLSKSPKNLIII</sequence>
<dbReference type="RefSeq" id="WP_343768772.1">
    <property type="nucleotide sequence ID" value="NZ_BAAACF010000001.1"/>
</dbReference>
<dbReference type="CDD" id="cd01092">
    <property type="entry name" value="APP-like"/>
    <property type="match status" value="1"/>
</dbReference>
<dbReference type="EMBL" id="BAAACF010000001">
    <property type="protein sequence ID" value="GAA0723811.1"/>
    <property type="molecule type" value="Genomic_DNA"/>
</dbReference>
<protein>
    <submittedName>
        <fullName evidence="3">Xaa-Pro peptidase family protein</fullName>
    </submittedName>
</protein>
<dbReference type="InterPro" id="IPR000587">
    <property type="entry name" value="Creatinase_N"/>
</dbReference>
<dbReference type="Gene3D" id="3.90.230.10">
    <property type="entry name" value="Creatinase/methionine aminopeptidase superfamily"/>
    <property type="match status" value="1"/>
</dbReference>
<organism evidence="3 4">
    <name type="scientific">Clostridium malenominatum</name>
    <dbReference type="NCBI Taxonomy" id="1539"/>
    <lineage>
        <taxon>Bacteria</taxon>
        <taxon>Bacillati</taxon>
        <taxon>Bacillota</taxon>
        <taxon>Clostridia</taxon>
        <taxon>Eubacteriales</taxon>
        <taxon>Clostridiaceae</taxon>
        <taxon>Clostridium</taxon>
    </lineage>
</organism>
<dbReference type="PRINTS" id="PR00599">
    <property type="entry name" value="MAPEPTIDASE"/>
</dbReference>
<reference evidence="4" key="1">
    <citation type="journal article" date="2019" name="Int. J. Syst. Evol. Microbiol.">
        <title>The Global Catalogue of Microorganisms (GCM) 10K type strain sequencing project: providing services to taxonomists for standard genome sequencing and annotation.</title>
        <authorList>
            <consortium name="The Broad Institute Genomics Platform"/>
            <consortium name="The Broad Institute Genome Sequencing Center for Infectious Disease"/>
            <person name="Wu L."/>
            <person name="Ma J."/>
        </authorList>
    </citation>
    <scope>NUCLEOTIDE SEQUENCE [LARGE SCALE GENOMIC DNA]</scope>
    <source>
        <strain evidence="4">JCM 1405</strain>
    </source>
</reference>
<dbReference type="InterPro" id="IPR029149">
    <property type="entry name" value="Creatin/AminoP/Spt16_N"/>
</dbReference>
<evidence type="ECO:0000259" key="2">
    <source>
        <dbReference type="Pfam" id="PF01321"/>
    </source>
</evidence>
<evidence type="ECO:0000259" key="1">
    <source>
        <dbReference type="Pfam" id="PF00557"/>
    </source>
</evidence>
<dbReference type="Pfam" id="PF01321">
    <property type="entry name" value="Creatinase_N"/>
    <property type="match status" value="1"/>
</dbReference>